<organism evidence="6 7">
    <name type="scientific">Paenibacillus methanolicus</name>
    <dbReference type="NCBI Taxonomy" id="582686"/>
    <lineage>
        <taxon>Bacteria</taxon>
        <taxon>Bacillati</taxon>
        <taxon>Bacillota</taxon>
        <taxon>Bacilli</taxon>
        <taxon>Bacillales</taxon>
        <taxon>Paenibacillaceae</taxon>
        <taxon>Paenibacillus</taxon>
    </lineage>
</organism>
<dbReference type="GO" id="GO:0016705">
    <property type="term" value="F:oxidoreductase activity, acting on paired donors, with incorporation or reduction of molecular oxygen"/>
    <property type="evidence" value="ECO:0007669"/>
    <property type="project" value="UniProtKB-ARBA"/>
</dbReference>
<proteinExistence type="predicted"/>
<dbReference type="GO" id="GO:0046872">
    <property type="term" value="F:metal ion binding"/>
    <property type="evidence" value="ECO:0007669"/>
    <property type="project" value="UniProtKB-KW"/>
</dbReference>
<dbReference type="InterPro" id="IPR017941">
    <property type="entry name" value="Rieske_2Fe-2S"/>
</dbReference>
<keyword evidence="7" id="KW-1185">Reference proteome</keyword>
<dbReference type="AlphaFoldDB" id="A0A5S5BYV0"/>
<comment type="caution">
    <text evidence="6">The sequence shown here is derived from an EMBL/GenBank/DDBJ whole genome shotgun (WGS) entry which is preliminary data.</text>
</comment>
<feature type="domain" description="Rieske" evidence="5">
    <location>
        <begin position="9"/>
        <end position="103"/>
    </location>
</feature>
<evidence type="ECO:0000256" key="4">
    <source>
        <dbReference type="ARBA" id="ARBA00023014"/>
    </source>
</evidence>
<accession>A0A5S5BYV0</accession>
<dbReference type="CDD" id="cd03467">
    <property type="entry name" value="Rieske"/>
    <property type="match status" value="1"/>
</dbReference>
<keyword evidence="3" id="KW-0408">Iron</keyword>
<dbReference type="GO" id="GO:0004497">
    <property type="term" value="F:monooxygenase activity"/>
    <property type="evidence" value="ECO:0007669"/>
    <property type="project" value="UniProtKB-ARBA"/>
</dbReference>
<dbReference type="Gene3D" id="2.102.10.10">
    <property type="entry name" value="Rieske [2Fe-2S] iron-sulphur domain"/>
    <property type="match status" value="1"/>
</dbReference>
<evidence type="ECO:0000259" key="5">
    <source>
        <dbReference type="PROSITE" id="PS51296"/>
    </source>
</evidence>
<keyword evidence="2" id="KW-0479">Metal-binding</keyword>
<protein>
    <submittedName>
        <fullName evidence="6">Nitrite reductase/ring-hydroxylating ferredoxin subunit</fullName>
    </submittedName>
</protein>
<evidence type="ECO:0000256" key="1">
    <source>
        <dbReference type="ARBA" id="ARBA00022714"/>
    </source>
</evidence>
<dbReference type="RefSeq" id="WP_187434404.1">
    <property type="nucleotide sequence ID" value="NZ_VNHS01000010.1"/>
</dbReference>
<evidence type="ECO:0000256" key="3">
    <source>
        <dbReference type="ARBA" id="ARBA00023004"/>
    </source>
</evidence>
<dbReference type="GO" id="GO:0051537">
    <property type="term" value="F:2 iron, 2 sulfur cluster binding"/>
    <property type="evidence" value="ECO:0007669"/>
    <property type="project" value="UniProtKB-KW"/>
</dbReference>
<dbReference type="PROSITE" id="PS51296">
    <property type="entry name" value="RIESKE"/>
    <property type="match status" value="1"/>
</dbReference>
<evidence type="ECO:0000313" key="6">
    <source>
        <dbReference type="EMBL" id="TYP71250.1"/>
    </source>
</evidence>
<gene>
    <name evidence="6" type="ORF">BCM02_110200</name>
</gene>
<evidence type="ECO:0000313" key="7">
    <source>
        <dbReference type="Proteomes" id="UP000323257"/>
    </source>
</evidence>
<keyword evidence="4" id="KW-0411">Iron-sulfur</keyword>
<reference evidence="6 7" key="1">
    <citation type="submission" date="2019-07" db="EMBL/GenBank/DDBJ databases">
        <title>Genomic Encyclopedia of Type Strains, Phase III (KMG-III): the genomes of soil and plant-associated and newly described type strains.</title>
        <authorList>
            <person name="Whitman W."/>
        </authorList>
    </citation>
    <scope>NUCLEOTIDE SEQUENCE [LARGE SCALE GENOMIC DNA]</scope>
    <source>
        <strain evidence="6 7">BL24</strain>
    </source>
</reference>
<keyword evidence="1" id="KW-0001">2Fe-2S</keyword>
<dbReference type="Pfam" id="PF00355">
    <property type="entry name" value="Rieske"/>
    <property type="match status" value="1"/>
</dbReference>
<name>A0A5S5BYV0_9BACL</name>
<dbReference type="SUPFAM" id="SSF50022">
    <property type="entry name" value="ISP domain"/>
    <property type="match status" value="1"/>
</dbReference>
<evidence type="ECO:0000256" key="2">
    <source>
        <dbReference type="ARBA" id="ARBA00022723"/>
    </source>
</evidence>
<sequence length="107" mass="12035">MNDHDEHAYRIIASVDEITSFPATITIDRDPFFLVQTGEDAEGYRLVSAICPHAGGLVRQHENELICPLHFWAFDPLTGESTNVPGERLECQPVEVRDGHYTIRTNA</sequence>
<dbReference type="EMBL" id="VNHS01000010">
    <property type="protein sequence ID" value="TYP71250.1"/>
    <property type="molecule type" value="Genomic_DNA"/>
</dbReference>
<dbReference type="InterPro" id="IPR036922">
    <property type="entry name" value="Rieske_2Fe-2S_sf"/>
</dbReference>
<dbReference type="Proteomes" id="UP000323257">
    <property type="component" value="Unassembled WGS sequence"/>
</dbReference>